<dbReference type="Gene3D" id="1.10.10.60">
    <property type="entry name" value="Homeodomain-like"/>
    <property type="match status" value="1"/>
</dbReference>
<organism evidence="4 5">
    <name type="scientific">Flavobacterium caeni</name>
    <dbReference type="NCBI Taxonomy" id="490189"/>
    <lineage>
        <taxon>Bacteria</taxon>
        <taxon>Pseudomonadati</taxon>
        <taxon>Bacteroidota</taxon>
        <taxon>Flavobacteriia</taxon>
        <taxon>Flavobacteriales</taxon>
        <taxon>Flavobacteriaceae</taxon>
        <taxon>Flavobacterium</taxon>
    </lineage>
</organism>
<sequence>MHTLNEKQIHILHVAEKLFGEKGFDGTSVRNIAKEAGINIAMVSYYFGSKEKMLESLILYRSNATKMELDTLAHQDLSPLEKLDKLVELYISRVHKNRCLYQIVHFELANNHRDLDFNAFIEVKKRNVAMVEQIVKQGQDAGVFRKDVNIALIPPTVIGLIFQFHTNREMYAEMFNLKSDAAFNHYIKNELTAHIKQTIKALLTHEV</sequence>
<dbReference type="STRING" id="490189.SAMN02927903_00270"/>
<dbReference type="PROSITE" id="PS01081">
    <property type="entry name" value="HTH_TETR_1"/>
    <property type="match status" value="1"/>
</dbReference>
<dbReference type="EMBL" id="FMVF01000002">
    <property type="protein sequence ID" value="SCX85766.1"/>
    <property type="molecule type" value="Genomic_DNA"/>
</dbReference>
<dbReference type="InterPro" id="IPR050109">
    <property type="entry name" value="HTH-type_TetR-like_transc_reg"/>
</dbReference>
<dbReference type="InterPro" id="IPR041474">
    <property type="entry name" value="NicS_C"/>
</dbReference>
<dbReference type="GO" id="GO:0003677">
    <property type="term" value="F:DNA binding"/>
    <property type="evidence" value="ECO:0007669"/>
    <property type="project" value="UniProtKB-UniRule"/>
</dbReference>
<keyword evidence="5" id="KW-1185">Reference proteome</keyword>
<keyword evidence="1 2" id="KW-0238">DNA-binding</keyword>
<dbReference type="Gene3D" id="1.10.357.10">
    <property type="entry name" value="Tetracycline Repressor, domain 2"/>
    <property type="match status" value="1"/>
</dbReference>
<reference evidence="4 5" key="1">
    <citation type="submission" date="2016-10" db="EMBL/GenBank/DDBJ databases">
        <authorList>
            <person name="de Groot N.N."/>
        </authorList>
    </citation>
    <scope>NUCLEOTIDE SEQUENCE [LARGE SCALE GENOMIC DNA]</scope>
    <source>
        <strain evidence="4 5">CGMCC 1.7031</strain>
    </source>
</reference>
<dbReference type="PANTHER" id="PTHR30328:SF54">
    <property type="entry name" value="HTH-TYPE TRANSCRIPTIONAL REPRESSOR SCO4008"/>
    <property type="match status" value="1"/>
</dbReference>
<name>A0A1G5B6N7_9FLAO</name>
<accession>A0A1G5B6N7</accession>
<evidence type="ECO:0000256" key="1">
    <source>
        <dbReference type="ARBA" id="ARBA00023125"/>
    </source>
</evidence>
<gene>
    <name evidence="4" type="ORF">SAMN02927903_00270</name>
</gene>
<dbReference type="PROSITE" id="PS50977">
    <property type="entry name" value="HTH_TETR_2"/>
    <property type="match status" value="1"/>
</dbReference>
<dbReference type="Pfam" id="PF17938">
    <property type="entry name" value="TetR_C_29"/>
    <property type="match status" value="1"/>
</dbReference>
<dbReference type="InterPro" id="IPR023772">
    <property type="entry name" value="DNA-bd_HTH_TetR-type_CS"/>
</dbReference>
<dbReference type="OrthoDB" id="9789566at2"/>
<dbReference type="InterPro" id="IPR009057">
    <property type="entry name" value="Homeodomain-like_sf"/>
</dbReference>
<feature type="DNA-binding region" description="H-T-H motif" evidence="2">
    <location>
        <begin position="28"/>
        <end position="47"/>
    </location>
</feature>
<evidence type="ECO:0000256" key="2">
    <source>
        <dbReference type="PROSITE-ProRule" id="PRU00335"/>
    </source>
</evidence>
<evidence type="ECO:0000313" key="5">
    <source>
        <dbReference type="Proteomes" id="UP000199354"/>
    </source>
</evidence>
<dbReference type="PRINTS" id="PR00455">
    <property type="entry name" value="HTHTETR"/>
</dbReference>
<evidence type="ECO:0000313" key="4">
    <source>
        <dbReference type="EMBL" id="SCX85766.1"/>
    </source>
</evidence>
<protein>
    <submittedName>
        <fullName evidence="4">Transcriptional regulator, TetR family</fullName>
    </submittedName>
</protein>
<evidence type="ECO:0000259" key="3">
    <source>
        <dbReference type="PROSITE" id="PS50977"/>
    </source>
</evidence>
<dbReference type="SUPFAM" id="SSF46689">
    <property type="entry name" value="Homeodomain-like"/>
    <property type="match status" value="1"/>
</dbReference>
<feature type="domain" description="HTH tetR-type" evidence="3">
    <location>
        <begin position="5"/>
        <end position="65"/>
    </location>
</feature>
<dbReference type="InterPro" id="IPR001647">
    <property type="entry name" value="HTH_TetR"/>
</dbReference>
<dbReference type="AlphaFoldDB" id="A0A1G5B6N7"/>
<dbReference type="PANTHER" id="PTHR30328">
    <property type="entry name" value="TRANSCRIPTIONAL REPRESSOR"/>
    <property type="match status" value="1"/>
</dbReference>
<dbReference type="Pfam" id="PF00440">
    <property type="entry name" value="TetR_N"/>
    <property type="match status" value="1"/>
</dbReference>
<dbReference type="SUPFAM" id="SSF48498">
    <property type="entry name" value="Tetracyclin repressor-like, C-terminal domain"/>
    <property type="match status" value="1"/>
</dbReference>
<dbReference type="RefSeq" id="WP_091140400.1">
    <property type="nucleotide sequence ID" value="NZ_FMVF01000002.1"/>
</dbReference>
<dbReference type="InterPro" id="IPR036271">
    <property type="entry name" value="Tet_transcr_reg_TetR-rel_C_sf"/>
</dbReference>
<proteinExistence type="predicted"/>
<dbReference type="Proteomes" id="UP000199354">
    <property type="component" value="Unassembled WGS sequence"/>
</dbReference>